<keyword evidence="2" id="KW-1133">Transmembrane helix</keyword>
<dbReference type="EMBL" id="CAJFCV020000002">
    <property type="protein sequence ID" value="CAG9102075.1"/>
    <property type="molecule type" value="Genomic_DNA"/>
</dbReference>
<dbReference type="Proteomes" id="UP000095284">
    <property type="component" value="Unplaced"/>
</dbReference>
<name>A0A1I7SRN5_BURXY</name>
<dbReference type="AlphaFoldDB" id="A0A1I7SRN5"/>
<dbReference type="OrthoDB" id="10581854at2759"/>
<accession>A0A1I7SRN5</accession>
<dbReference type="EMBL" id="CAJFDI010000002">
    <property type="protein sequence ID" value="CAD5217929.1"/>
    <property type="molecule type" value="Genomic_DNA"/>
</dbReference>
<sequence>MALSGASGAELSRNTEVRHAGRKRLIRWILRRRPCRVLMIVSAVLILLLSVVVLLAVATKRGYTYTKYIYDLEGVFAAEKMDRSTGFVHEEFCLYEPAPKENVEFCNGGCGNLSLIFRTHFLRKDVSQPILCNPRLETHECYVSIGGGCINRTVKLNREQACGSGPRPLWEDYVNGMVTVDRNLTPIITNENLKKYANKTVLAHQLVARCPVCTRRFQPFKLSADGDCMMKFHKSQPGFPEQYNTCGPPKRDKSRATKGRGRNANKHNFCPLIE</sequence>
<dbReference type="Proteomes" id="UP000659654">
    <property type="component" value="Unassembled WGS sequence"/>
</dbReference>
<keyword evidence="2" id="KW-0472">Membrane</keyword>
<keyword evidence="2" id="KW-0812">Transmembrane</keyword>
<dbReference type="WBParaSite" id="BXY_1570100.1">
    <property type="protein sequence ID" value="BXY_1570100.1"/>
    <property type="gene ID" value="BXY_1570100"/>
</dbReference>
<evidence type="ECO:0000313" key="7">
    <source>
        <dbReference type="WBParaSite" id="BXY_1570100.1"/>
    </source>
</evidence>
<protein>
    <submittedName>
        <fullName evidence="3">(pine wood nematode) hypothetical protein</fullName>
    </submittedName>
</protein>
<reference evidence="4" key="2">
    <citation type="submission" date="2020-08" db="EMBL/GenBank/DDBJ databases">
        <authorList>
            <person name="Kikuchi T."/>
        </authorList>
    </citation>
    <scope>NUCLEOTIDE SEQUENCE</scope>
    <source>
        <strain evidence="3">Ka4C1</strain>
    </source>
</reference>
<evidence type="ECO:0000256" key="1">
    <source>
        <dbReference type="SAM" id="MobiDB-lite"/>
    </source>
</evidence>
<organism evidence="5 7">
    <name type="scientific">Bursaphelenchus xylophilus</name>
    <name type="common">Pinewood nematode worm</name>
    <name type="synonym">Aphelenchoides xylophilus</name>
    <dbReference type="NCBI Taxonomy" id="6326"/>
    <lineage>
        <taxon>Eukaryota</taxon>
        <taxon>Metazoa</taxon>
        <taxon>Ecdysozoa</taxon>
        <taxon>Nematoda</taxon>
        <taxon>Chromadorea</taxon>
        <taxon>Rhabditida</taxon>
        <taxon>Tylenchina</taxon>
        <taxon>Tylenchomorpha</taxon>
        <taxon>Aphelenchoidea</taxon>
        <taxon>Aphelenchoididae</taxon>
        <taxon>Bursaphelenchus</taxon>
    </lineage>
</organism>
<keyword evidence="6" id="KW-1185">Reference proteome</keyword>
<proteinExistence type="predicted"/>
<evidence type="ECO:0000313" key="6">
    <source>
        <dbReference type="Proteomes" id="UP000659654"/>
    </source>
</evidence>
<evidence type="ECO:0000313" key="3">
    <source>
        <dbReference type="EMBL" id="CAD5217929.1"/>
    </source>
</evidence>
<evidence type="ECO:0000313" key="4">
    <source>
        <dbReference type="EMBL" id="CAG9102075.1"/>
    </source>
</evidence>
<evidence type="ECO:0000313" key="5">
    <source>
        <dbReference type="Proteomes" id="UP000095284"/>
    </source>
</evidence>
<evidence type="ECO:0000256" key="2">
    <source>
        <dbReference type="SAM" id="Phobius"/>
    </source>
</evidence>
<dbReference type="Proteomes" id="UP000582659">
    <property type="component" value="Unassembled WGS sequence"/>
</dbReference>
<feature type="region of interest" description="Disordered" evidence="1">
    <location>
        <begin position="240"/>
        <end position="264"/>
    </location>
</feature>
<gene>
    <name evidence="3" type="ORF">BXYJ_LOCUS5322</name>
</gene>
<feature type="transmembrane region" description="Helical" evidence="2">
    <location>
        <begin position="37"/>
        <end position="58"/>
    </location>
</feature>
<reference evidence="7" key="1">
    <citation type="submission" date="2016-11" db="UniProtKB">
        <authorList>
            <consortium name="WormBaseParasite"/>
        </authorList>
    </citation>
    <scope>IDENTIFICATION</scope>
</reference>